<gene>
    <name evidence="1" type="ORF">JAJ28_003448</name>
    <name evidence="2" type="ORF">PY771_08875</name>
</gene>
<dbReference type="EMBL" id="CP118942">
    <property type="protein sequence ID" value="WEE28416.1"/>
    <property type="molecule type" value="Genomic_DNA"/>
</dbReference>
<accession>A0AAD3UD96</accession>
<reference evidence="1" key="1">
    <citation type="journal article" date="2018" name="Genome Biol.">
        <title>SKESA: strategic k-mer extension for scrupulous assemblies.</title>
        <authorList>
            <person name="Souvorov A."/>
            <person name="Agarwala R."/>
            <person name="Lipman D.J."/>
        </authorList>
    </citation>
    <scope>NUCLEOTIDE SEQUENCE</scope>
    <source>
        <strain evidence="1">OLC2673_Aeromonas</strain>
    </source>
</reference>
<dbReference type="Proteomes" id="UP000859505">
    <property type="component" value="Unassembled WGS sequence"/>
</dbReference>
<dbReference type="Proteomes" id="UP001214666">
    <property type="component" value="Chromosome"/>
</dbReference>
<name>A0AAD3UD96_AERHY</name>
<evidence type="ECO:0000313" key="2">
    <source>
        <dbReference type="EMBL" id="WEE28416.1"/>
    </source>
</evidence>
<evidence type="ECO:0000313" key="1">
    <source>
        <dbReference type="EMBL" id="HAT6345673.1"/>
    </source>
</evidence>
<evidence type="ECO:0000313" key="3">
    <source>
        <dbReference type="Proteomes" id="UP000859505"/>
    </source>
</evidence>
<dbReference type="RefSeq" id="WP_077098391.1">
    <property type="nucleotide sequence ID" value="NZ_CP118699.1"/>
</dbReference>
<dbReference type="AlphaFoldDB" id="A0AAD3UD96"/>
<reference evidence="1" key="2">
    <citation type="submission" date="2020-01" db="EMBL/GenBank/DDBJ databases">
        <authorList>
            <consortium name="NCBI Pathogen Detection Project"/>
        </authorList>
    </citation>
    <scope>NUCLEOTIDE SEQUENCE</scope>
    <source>
        <strain evidence="1">OLC2673_Aeromonas</strain>
    </source>
</reference>
<sequence>MITLNSERGFVKVESWEDIETLPGFTTNLDPKEHELNQIIGRYIFKDYIKCGLSSCHTPHGKGYIVSTKSGPITNIGHNCGKNHFDVEFDQLSKAFERDISLHTYRENVGSTLIVLDLYKEKITSIRSGSQGADVLYKKSRLLAKGSSGCPEAATSIISKMVRSRNPVITTEREASREEIDDLEVIQGKKLPRPYYIEEKIGELSGLSFLFEENCLRSILILDLEEGFKSLSELDVDNGSFNDLKRWSAWCFDIERKIEKTKSLIEVGRIFLQKDNLLKISEAISDKEQRDEYIRFVNENM</sequence>
<dbReference type="EMBL" id="DACTUL010000032">
    <property type="protein sequence ID" value="HAT6345673.1"/>
    <property type="molecule type" value="Genomic_DNA"/>
</dbReference>
<protein>
    <submittedName>
        <fullName evidence="1">Uncharacterized protein</fullName>
    </submittedName>
</protein>
<reference evidence="2" key="3">
    <citation type="submission" date="2023-02" db="EMBL/GenBank/DDBJ databases">
        <title>The sequence of Aeromonas hydrophila K533.</title>
        <authorList>
            <person name="Luo X."/>
        </authorList>
    </citation>
    <scope>NUCLEOTIDE SEQUENCE</scope>
    <source>
        <strain evidence="2">K533</strain>
    </source>
</reference>
<organism evidence="1 3">
    <name type="scientific">Aeromonas hydrophila</name>
    <dbReference type="NCBI Taxonomy" id="644"/>
    <lineage>
        <taxon>Bacteria</taxon>
        <taxon>Pseudomonadati</taxon>
        <taxon>Pseudomonadota</taxon>
        <taxon>Gammaproteobacteria</taxon>
        <taxon>Aeromonadales</taxon>
        <taxon>Aeromonadaceae</taxon>
        <taxon>Aeromonas</taxon>
    </lineage>
</organism>
<proteinExistence type="predicted"/>